<protein>
    <recommendedName>
        <fullName evidence="4">Pre-C2HC domain-containing protein</fullName>
    </recommendedName>
</protein>
<accession>A0A4C1UWN9</accession>
<comment type="caution">
    <text evidence="2">The sequence shown here is derived from an EMBL/GenBank/DDBJ whole genome shotgun (WGS) entry which is preliminary data.</text>
</comment>
<keyword evidence="3" id="KW-1185">Reference proteome</keyword>
<feature type="region of interest" description="Disordered" evidence="1">
    <location>
        <begin position="154"/>
        <end position="181"/>
    </location>
</feature>
<proteinExistence type="predicted"/>
<gene>
    <name evidence="2" type="ORF">EVAR_94512_1</name>
</gene>
<name>A0A4C1UWN9_EUMVA</name>
<dbReference type="AlphaFoldDB" id="A0A4C1UWN9"/>
<reference evidence="2 3" key="1">
    <citation type="journal article" date="2019" name="Commun. Biol.">
        <title>The bagworm genome reveals a unique fibroin gene that provides high tensile strength.</title>
        <authorList>
            <person name="Kono N."/>
            <person name="Nakamura H."/>
            <person name="Ohtoshi R."/>
            <person name="Tomita M."/>
            <person name="Numata K."/>
            <person name="Arakawa K."/>
        </authorList>
    </citation>
    <scope>NUCLEOTIDE SEQUENCE [LARGE SCALE GENOMIC DNA]</scope>
</reference>
<evidence type="ECO:0000313" key="3">
    <source>
        <dbReference type="Proteomes" id="UP000299102"/>
    </source>
</evidence>
<dbReference type="Proteomes" id="UP000299102">
    <property type="component" value="Unassembled WGS sequence"/>
</dbReference>
<feature type="compositionally biased region" description="Pro residues" evidence="1">
    <location>
        <begin position="171"/>
        <end position="181"/>
    </location>
</feature>
<sequence>MMGSPPGPTTGQDSKRLPLEELKSLFFSFLVQQGYAVPEEAKDFFYNKPSMCSRDSLPYPSTCSSKRFSSALSFDEASEQSRETIKVSNQEVIETFQTIHRKPCKSARRHKLTKTDTTDSFRMRLDNNPALSTIDTDSSASALQSGREATVAEMTAKAPSNSIKKFGTMPKAPPRVKPPPSIILRDKTKWNAVSRECSRLHINYAKAQIPSTEERKIKTVINGVPIEIEIDEVKADLVYQSYPVLTVHRMHCRDSTALGMTLIILKGTDIAKDIFKNLFKVWRLSGIYAEAPYKRGMPGQYHRCQLYRHAALNCHPQPRCIKFPVTHWTKQRNRIKSQVMNPYSVIAVKIIPQIMAGARERSNLVQLKGFNKASIVKNKPAGEDADFEPAPPPKVNLWFRSQQTKVALLTKATNRRELVETPLGLPSSVSRNASTAASALGKDISTIMSILRTVAENSSKTVPAKSNRKELPRDVIQIDKGYECYFASSGNMFQVVWGIYDLEHISEHRCSVLSAKHSVLCSKSYGEYTTWNMLAGWKRRLQRAIDELTQWLRLWRIDVNPDKSASIYFNYSTCKDIDLPTLSKFMKYASERFFDVASSHSNPLLVSAVTYEPPPPHHFCRRARNVLLNPPDDLTVEAIVEKIRGAGLRSGGEIAVTSVGIWTLNLNLNPAAGALRADNDCCRHRAEAVRGRRLNAPREDSGLVFRFEPHALGARPSSPRSLLPRWPCIKFDSKAIVPVFISLTLNESTEDAGLR</sequence>
<organism evidence="2 3">
    <name type="scientific">Eumeta variegata</name>
    <name type="common">Bagworm moth</name>
    <name type="synonym">Eumeta japonica</name>
    <dbReference type="NCBI Taxonomy" id="151549"/>
    <lineage>
        <taxon>Eukaryota</taxon>
        <taxon>Metazoa</taxon>
        <taxon>Ecdysozoa</taxon>
        <taxon>Arthropoda</taxon>
        <taxon>Hexapoda</taxon>
        <taxon>Insecta</taxon>
        <taxon>Pterygota</taxon>
        <taxon>Neoptera</taxon>
        <taxon>Endopterygota</taxon>
        <taxon>Lepidoptera</taxon>
        <taxon>Glossata</taxon>
        <taxon>Ditrysia</taxon>
        <taxon>Tineoidea</taxon>
        <taxon>Psychidae</taxon>
        <taxon>Oiketicinae</taxon>
        <taxon>Eumeta</taxon>
    </lineage>
</organism>
<evidence type="ECO:0008006" key="4">
    <source>
        <dbReference type="Google" id="ProtNLM"/>
    </source>
</evidence>
<evidence type="ECO:0000313" key="2">
    <source>
        <dbReference type="EMBL" id="GBP30204.1"/>
    </source>
</evidence>
<dbReference type="OrthoDB" id="8446474at2759"/>
<evidence type="ECO:0000256" key="1">
    <source>
        <dbReference type="SAM" id="MobiDB-lite"/>
    </source>
</evidence>
<dbReference type="EMBL" id="BGZK01000230">
    <property type="protein sequence ID" value="GBP30204.1"/>
    <property type="molecule type" value="Genomic_DNA"/>
</dbReference>